<keyword evidence="2" id="KW-1185">Reference proteome</keyword>
<dbReference type="EMBL" id="CP001941">
    <property type="protein sequence ID" value="ADD08857.1"/>
    <property type="molecule type" value="Genomic_DNA"/>
</dbReference>
<dbReference type="InterPro" id="IPR013762">
    <property type="entry name" value="Integrase-like_cat_sf"/>
</dbReference>
<dbReference type="STRING" id="439481.Aboo_1048"/>
<protein>
    <submittedName>
        <fullName evidence="1">Uncharacterized protein</fullName>
    </submittedName>
</protein>
<dbReference type="InterPro" id="IPR002104">
    <property type="entry name" value="Integrase_catalytic"/>
</dbReference>
<dbReference type="GeneID" id="8828005"/>
<dbReference type="InterPro" id="IPR011010">
    <property type="entry name" value="DNA_brk_join_enz"/>
</dbReference>
<dbReference type="RefSeq" id="WP_008086571.1">
    <property type="nucleotide sequence ID" value="NC_013926.1"/>
</dbReference>
<gene>
    <name evidence="1" type="ordered locus">Aboo_1048</name>
</gene>
<dbReference type="AlphaFoldDB" id="B5IHA4"/>
<dbReference type="GO" id="GO:0003677">
    <property type="term" value="F:DNA binding"/>
    <property type="evidence" value="ECO:0007669"/>
    <property type="project" value="InterPro"/>
</dbReference>
<sequence>MRTIIKNGVRILRPKEYDTFLDTIFRKDLKYRYREIINALLYTGMRYIELQRFQKHPEWFDKKTRSIYLPPEASRKKKRTMKERYVYLSTQGITHVENFILYVDKMPDRITLNNMLTFWGKKAGLGNISVKTFRKTWESWLVVSYPNAMPLIAMSQGHTTITAMNHYLNLPFTDEDVEEIKVRTAGWSGFRGGENVL</sequence>
<dbReference type="GO" id="GO:0015074">
    <property type="term" value="P:DNA integration"/>
    <property type="evidence" value="ECO:0007669"/>
    <property type="project" value="InterPro"/>
</dbReference>
<accession>B5IHA4</accession>
<dbReference type="Pfam" id="PF00589">
    <property type="entry name" value="Phage_integrase"/>
    <property type="match status" value="1"/>
</dbReference>
<dbReference type="Proteomes" id="UP000001400">
    <property type="component" value="Chromosome"/>
</dbReference>
<dbReference type="eggNOG" id="arCOG03989">
    <property type="taxonomic scope" value="Archaea"/>
</dbReference>
<dbReference type="PROSITE" id="PS51898">
    <property type="entry name" value="TYR_RECOMBINASE"/>
    <property type="match status" value="1"/>
</dbReference>
<dbReference type="HOGENOM" id="CLU_091227_0_0_2"/>
<dbReference type="GO" id="GO:0006310">
    <property type="term" value="P:DNA recombination"/>
    <property type="evidence" value="ECO:0007669"/>
    <property type="project" value="InterPro"/>
</dbReference>
<dbReference type="KEGG" id="abi:Aboo_1048"/>
<evidence type="ECO:0000313" key="2">
    <source>
        <dbReference type="Proteomes" id="UP000001400"/>
    </source>
</evidence>
<dbReference type="SUPFAM" id="SSF56349">
    <property type="entry name" value="DNA breaking-rejoining enzymes"/>
    <property type="match status" value="1"/>
</dbReference>
<proteinExistence type="predicted"/>
<evidence type="ECO:0000313" key="1">
    <source>
        <dbReference type="EMBL" id="ADD08857.1"/>
    </source>
</evidence>
<dbReference type="Gene3D" id="1.10.443.10">
    <property type="entry name" value="Intergrase catalytic core"/>
    <property type="match status" value="1"/>
</dbReference>
<name>B5IHA4_ACIB4</name>
<dbReference type="OrthoDB" id="359100at2157"/>
<organism evidence="1 2">
    <name type="scientific">Aciduliprofundum boonei (strain DSM 19572 / T469)</name>
    <dbReference type="NCBI Taxonomy" id="439481"/>
    <lineage>
        <taxon>Archaea</taxon>
        <taxon>Methanobacteriati</taxon>
        <taxon>Thermoplasmatota</taxon>
        <taxon>DHVE2 group</taxon>
        <taxon>Candidatus Aciduliprofundum</taxon>
    </lineage>
</organism>
<reference evidence="1" key="1">
    <citation type="submission" date="2010-02" db="EMBL/GenBank/DDBJ databases">
        <title>Complete sequence of Aciduliprofundum boonei T469.</title>
        <authorList>
            <consortium name="US DOE Joint Genome Institute"/>
            <person name="Lucas S."/>
            <person name="Copeland A."/>
            <person name="Lapidus A."/>
            <person name="Cheng J.-F."/>
            <person name="Bruce D."/>
            <person name="Goodwin L."/>
            <person name="Pitluck S."/>
            <person name="Saunders E."/>
            <person name="Detter J.C."/>
            <person name="Han C."/>
            <person name="Tapia R."/>
            <person name="Land M."/>
            <person name="Hauser L."/>
            <person name="Kyrpides N."/>
            <person name="Mikhailova N."/>
            <person name="Flores G."/>
            <person name="Reysenbach A.-L."/>
            <person name="Woyke T."/>
        </authorList>
    </citation>
    <scope>NUCLEOTIDE SEQUENCE</scope>
    <source>
        <strain evidence="1">T469</strain>
    </source>
</reference>